<gene>
    <name evidence="2" type="ORF">H5410_063047</name>
</gene>
<evidence type="ECO:0000313" key="3">
    <source>
        <dbReference type="Proteomes" id="UP000824120"/>
    </source>
</evidence>
<dbReference type="AlphaFoldDB" id="A0A9J5WC91"/>
<dbReference type="Proteomes" id="UP000824120">
    <property type="component" value="Chromosome 12"/>
</dbReference>
<comment type="caution">
    <text evidence="2">The sequence shown here is derived from an EMBL/GenBank/DDBJ whole genome shotgun (WGS) entry which is preliminary data.</text>
</comment>
<dbReference type="EMBL" id="JACXVP010000012">
    <property type="protein sequence ID" value="KAG5573281.1"/>
    <property type="molecule type" value="Genomic_DNA"/>
</dbReference>
<sequence length="123" mass="14055">MFSASRPVFNPAPQLSFTMSHNLPPTVYNINTNRPAIPSIRNPRGRGSRARYPRGRMPGLMRGSFSRSETNRQYPNAPLSIDTTRNPQRMPIRNITFENVQPVDPTSHLTDLNLNFGYKRDNK</sequence>
<feature type="compositionally biased region" description="Basic residues" evidence="1">
    <location>
        <begin position="43"/>
        <end position="54"/>
    </location>
</feature>
<feature type="compositionally biased region" description="Polar residues" evidence="1">
    <location>
        <begin position="13"/>
        <end position="34"/>
    </location>
</feature>
<organism evidence="2 3">
    <name type="scientific">Solanum commersonii</name>
    <name type="common">Commerson's wild potato</name>
    <name type="synonym">Commerson's nightshade</name>
    <dbReference type="NCBI Taxonomy" id="4109"/>
    <lineage>
        <taxon>Eukaryota</taxon>
        <taxon>Viridiplantae</taxon>
        <taxon>Streptophyta</taxon>
        <taxon>Embryophyta</taxon>
        <taxon>Tracheophyta</taxon>
        <taxon>Spermatophyta</taxon>
        <taxon>Magnoliopsida</taxon>
        <taxon>eudicotyledons</taxon>
        <taxon>Gunneridae</taxon>
        <taxon>Pentapetalae</taxon>
        <taxon>asterids</taxon>
        <taxon>lamiids</taxon>
        <taxon>Solanales</taxon>
        <taxon>Solanaceae</taxon>
        <taxon>Solanoideae</taxon>
        <taxon>Solaneae</taxon>
        <taxon>Solanum</taxon>
    </lineage>
</organism>
<reference evidence="2 3" key="1">
    <citation type="submission" date="2020-09" db="EMBL/GenBank/DDBJ databases">
        <title>De no assembly of potato wild relative species, Solanum commersonii.</title>
        <authorList>
            <person name="Cho K."/>
        </authorList>
    </citation>
    <scope>NUCLEOTIDE SEQUENCE [LARGE SCALE GENOMIC DNA]</scope>
    <source>
        <strain evidence="2">LZ3.2</strain>
        <tissue evidence="2">Leaf</tissue>
    </source>
</reference>
<evidence type="ECO:0000313" key="2">
    <source>
        <dbReference type="EMBL" id="KAG5573281.1"/>
    </source>
</evidence>
<name>A0A9J5WC91_SOLCO</name>
<proteinExistence type="predicted"/>
<evidence type="ECO:0000256" key="1">
    <source>
        <dbReference type="SAM" id="MobiDB-lite"/>
    </source>
</evidence>
<feature type="compositionally biased region" description="Polar residues" evidence="1">
    <location>
        <begin position="65"/>
        <end position="74"/>
    </location>
</feature>
<accession>A0A9J5WC91</accession>
<feature type="region of interest" description="Disordered" evidence="1">
    <location>
        <begin position="1"/>
        <end position="88"/>
    </location>
</feature>
<keyword evidence="3" id="KW-1185">Reference proteome</keyword>
<dbReference type="OrthoDB" id="1305268at2759"/>
<protein>
    <submittedName>
        <fullName evidence="2">Uncharacterized protein</fullName>
    </submittedName>
</protein>